<organism evidence="1 2">
    <name type="scientific">Anoxybacterium hadale</name>
    <dbReference type="NCBI Taxonomy" id="3408580"/>
    <lineage>
        <taxon>Bacteria</taxon>
        <taxon>Bacillati</taxon>
        <taxon>Bacillota</taxon>
        <taxon>Clostridia</taxon>
        <taxon>Peptostreptococcales</taxon>
        <taxon>Anaerovoracaceae</taxon>
        <taxon>Anoxybacterium</taxon>
    </lineage>
</organism>
<gene>
    <name evidence="1" type="ORF">FRZ06_14070</name>
</gene>
<name>A0ACD1ACM7_9FIRM</name>
<dbReference type="Proteomes" id="UP000594014">
    <property type="component" value="Chromosome"/>
</dbReference>
<keyword evidence="2" id="KW-1185">Reference proteome</keyword>
<protein>
    <submittedName>
        <fullName evidence="1">TetR/AcrR family transcriptional regulator</fullName>
    </submittedName>
</protein>
<evidence type="ECO:0000313" key="1">
    <source>
        <dbReference type="EMBL" id="QOX64388.1"/>
    </source>
</evidence>
<dbReference type="EMBL" id="CP042469">
    <property type="protein sequence ID" value="QOX64388.1"/>
    <property type="molecule type" value="Genomic_DNA"/>
</dbReference>
<reference evidence="1" key="1">
    <citation type="submission" date="2019-08" db="EMBL/GenBank/DDBJ databases">
        <title>Genome sequence of Clostridiales bacterium MT110.</title>
        <authorList>
            <person name="Cao J."/>
        </authorList>
    </citation>
    <scope>NUCLEOTIDE SEQUENCE</scope>
    <source>
        <strain evidence="1">MT110</strain>
    </source>
</reference>
<accession>A0ACD1ACM7</accession>
<evidence type="ECO:0000313" key="2">
    <source>
        <dbReference type="Proteomes" id="UP000594014"/>
    </source>
</evidence>
<sequence length="207" mass="23184">MEDKKTDKRKAQGAKTKRKLVEIADRLFRERSYSDVSVEDITNEAGITKGAFYVHFPSKDALIALLIAEHAARTDTDYKAFLEKIPLDMPASATLLALTEKIADVLADDISCDNIKKIYQILLAGTVDTESVKSDSRALYLLFHGILEQGIRKGEFQSSLPVEVLSRHFIMAIRGICIGWCIRYLDVDLKAQALEYCGMLIQGLLKE</sequence>
<proteinExistence type="predicted"/>